<evidence type="ECO:0000313" key="1">
    <source>
        <dbReference type="EMBL" id="GAH06488.1"/>
    </source>
</evidence>
<proteinExistence type="predicted"/>
<reference evidence="1" key="1">
    <citation type="journal article" date="2014" name="Front. Microbiol.">
        <title>High frequency of phylogenetically diverse reductive dehalogenase-homologous genes in deep subseafloor sedimentary metagenomes.</title>
        <authorList>
            <person name="Kawai M."/>
            <person name="Futagami T."/>
            <person name="Toyoda A."/>
            <person name="Takaki Y."/>
            <person name="Nishi S."/>
            <person name="Hori S."/>
            <person name="Arai W."/>
            <person name="Tsubouchi T."/>
            <person name="Morono Y."/>
            <person name="Uchiyama I."/>
            <person name="Ito T."/>
            <person name="Fujiyama A."/>
            <person name="Inagaki F."/>
            <person name="Takami H."/>
        </authorList>
    </citation>
    <scope>NUCLEOTIDE SEQUENCE</scope>
    <source>
        <strain evidence="1">Expedition CK06-06</strain>
    </source>
</reference>
<gene>
    <name evidence="1" type="ORF">S01H4_60846</name>
</gene>
<accession>X1ECV1</accession>
<comment type="caution">
    <text evidence="1">The sequence shown here is derived from an EMBL/GenBank/DDBJ whole genome shotgun (WGS) entry which is preliminary data.</text>
</comment>
<protein>
    <submittedName>
        <fullName evidence="1">Uncharacterized protein</fullName>
    </submittedName>
</protein>
<organism evidence="1">
    <name type="scientific">marine sediment metagenome</name>
    <dbReference type="NCBI Taxonomy" id="412755"/>
    <lineage>
        <taxon>unclassified sequences</taxon>
        <taxon>metagenomes</taxon>
        <taxon>ecological metagenomes</taxon>
    </lineage>
</organism>
<sequence>LETEPWHPDKAEKVAKMARGMGQTIGYSMKYEQLCELFSEQIIKNKNGDEIDIGKECVKWLYRIATNFHPETKEDEKVIKNLIDSLKDDYDDGINPDEDEDFREDMIDATPLFTKKLIFV</sequence>
<dbReference type="EMBL" id="BART01035962">
    <property type="protein sequence ID" value="GAH06488.1"/>
    <property type="molecule type" value="Genomic_DNA"/>
</dbReference>
<dbReference type="AlphaFoldDB" id="X1ECV1"/>
<name>X1ECV1_9ZZZZ</name>
<feature type="non-terminal residue" evidence="1">
    <location>
        <position position="1"/>
    </location>
</feature>